<gene>
    <name evidence="1" type="ORF">GRX01_12810</name>
</gene>
<accession>A0A6B0SXF4</accession>
<organism evidence="1 2">
    <name type="scientific">Halobaculum saliterrae</name>
    <dbReference type="NCBI Taxonomy" id="2073113"/>
    <lineage>
        <taxon>Archaea</taxon>
        <taxon>Methanobacteriati</taxon>
        <taxon>Methanobacteriota</taxon>
        <taxon>Stenosarchaea group</taxon>
        <taxon>Halobacteria</taxon>
        <taxon>Halobacteriales</taxon>
        <taxon>Haloferacaceae</taxon>
        <taxon>Halobaculum</taxon>
    </lineage>
</organism>
<dbReference type="AlphaFoldDB" id="A0A6B0SXF4"/>
<dbReference type="RefSeq" id="WP_159668095.1">
    <property type="nucleotide sequence ID" value="NZ_WUUS01000008.1"/>
</dbReference>
<evidence type="ECO:0000313" key="1">
    <source>
        <dbReference type="EMBL" id="MXR42216.1"/>
    </source>
</evidence>
<dbReference type="EMBL" id="WUUS01000008">
    <property type="protein sequence ID" value="MXR42216.1"/>
    <property type="molecule type" value="Genomic_DNA"/>
</dbReference>
<name>A0A6B0SXF4_9EURY</name>
<evidence type="ECO:0000313" key="2">
    <source>
        <dbReference type="Proteomes" id="UP000437065"/>
    </source>
</evidence>
<proteinExistence type="predicted"/>
<sequence>MLGEAVDRSVGAIHVDEAALASEAAGAGGVHVALLAGRSVDAWYRAIESAGPSSPGRSYLIGVDETVRGGAATAPPDAGDRQIVVGSVEAPLSDPVGYLETALSEADGGSGGGGTVVVDDIGALVPDGTGVDSVVEGLVDAAAAAGFRFHTAAATNGDAALSALSRRLPTADDEADRALTERLIAHLRSSDPTNFGYLRNHWREARRGLTAVEMTYPQSKQIHACIPDPETTPRTLGAALQGLVTLGALDVWGDTVGANRYDLTRYDAARIDTIGSSLESIAVEDESPR</sequence>
<reference evidence="1 2" key="1">
    <citation type="submission" date="2019-12" db="EMBL/GenBank/DDBJ databases">
        <title>Isolation and characterization of three novel carbon monoxide-oxidizing members of Halobacteria from salione crusts and soils.</title>
        <authorList>
            <person name="Myers M.R."/>
            <person name="King G.M."/>
        </authorList>
    </citation>
    <scope>NUCLEOTIDE SEQUENCE [LARGE SCALE GENOMIC DNA]</scope>
    <source>
        <strain evidence="1 2">WSA2</strain>
    </source>
</reference>
<dbReference type="Proteomes" id="UP000437065">
    <property type="component" value="Unassembled WGS sequence"/>
</dbReference>
<dbReference type="OrthoDB" id="312711at2157"/>
<protein>
    <submittedName>
        <fullName evidence="1">Uncharacterized protein</fullName>
    </submittedName>
</protein>
<comment type="caution">
    <text evidence="1">The sequence shown here is derived from an EMBL/GenBank/DDBJ whole genome shotgun (WGS) entry which is preliminary data.</text>
</comment>
<keyword evidence="2" id="KW-1185">Reference proteome</keyword>